<accession>A0A5C3F8T5</accession>
<reference evidence="1 2" key="1">
    <citation type="submission" date="2018-03" db="EMBL/GenBank/DDBJ databases">
        <authorList>
            <person name="Guldener U."/>
        </authorList>
    </citation>
    <scope>NUCLEOTIDE SEQUENCE [LARGE SCALE GENOMIC DNA]</scope>
    <source>
        <strain evidence="1 2">DAOM196992</strain>
    </source>
</reference>
<evidence type="ECO:0000313" key="2">
    <source>
        <dbReference type="Proteomes" id="UP000323386"/>
    </source>
</evidence>
<dbReference type="AlphaFoldDB" id="A0A5C3F8T5"/>
<organism evidence="1 2">
    <name type="scientific">Pseudozyma flocculosa</name>
    <dbReference type="NCBI Taxonomy" id="84751"/>
    <lineage>
        <taxon>Eukaryota</taxon>
        <taxon>Fungi</taxon>
        <taxon>Dikarya</taxon>
        <taxon>Basidiomycota</taxon>
        <taxon>Ustilaginomycotina</taxon>
        <taxon>Ustilaginomycetes</taxon>
        <taxon>Ustilaginales</taxon>
        <taxon>Ustilaginaceae</taxon>
        <taxon>Pseudozyma</taxon>
    </lineage>
</organism>
<protein>
    <submittedName>
        <fullName evidence="1">Uncharacterized protein</fullName>
    </submittedName>
</protein>
<keyword evidence="2" id="KW-1185">Reference proteome</keyword>
<proteinExistence type="predicted"/>
<gene>
    <name evidence="1" type="ORF">PSFLO_06294</name>
</gene>
<dbReference type="OrthoDB" id="10458013at2759"/>
<dbReference type="EMBL" id="OOIP01000022">
    <property type="protein sequence ID" value="SPO40812.1"/>
    <property type="molecule type" value="Genomic_DNA"/>
</dbReference>
<name>A0A5C3F8T5_9BASI</name>
<evidence type="ECO:0000313" key="1">
    <source>
        <dbReference type="EMBL" id="SPO40812.1"/>
    </source>
</evidence>
<sequence length="51" mass="5191">MTVLSRPRNLVAGAAVLVASFSVLSARRAAQVASREAGGKIVRPERSGGGI</sequence>
<dbReference type="Proteomes" id="UP000323386">
    <property type="component" value="Unassembled WGS sequence"/>
</dbReference>